<sequence length="192" mass="21725">MPTKWISGFLEEDLLKENKIIEWFAIRTEINALKGSGRTPTIARKGARSSSPTDIPSGPTPGLQPQSLSTNPLGSLGSSHAMFNFKKELPVLLKFWHHDFRPAAELTLYPRSDSRLRLSDFKVELGAREIEQVASLEVFHFRDNTWASARWDTPHLIEYAGQILCARYFGVDNVDGFDEIRCWAFPNAPVNH</sequence>
<comment type="caution">
    <text evidence="2">The sequence shown here is derived from an EMBL/GenBank/DDBJ whole genome shotgun (WGS) entry which is preliminary data.</text>
</comment>
<evidence type="ECO:0000313" key="3">
    <source>
        <dbReference type="Proteomes" id="UP000284706"/>
    </source>
</evidence>
<feature type="region of interest" description="Disordered" evidence="1">
    <location>
        <begin position="37"/>
        <end position="71"/>
    </location>
</feature>
<protein>
    <submittedName>
        <fullName evidence="2">Uncharacterized protein</fullName>
    </submittedName>
</protein>
<evidence type="ECO:0000313" key="2">
    <source>
        <dbReference type="EMBL" id="PPQ81726.1"/>
    </source>
</evidence>
<dbReference type="EMBL" id="NHYE01004835">
    <property type="protein sequence ID" value="PPQ81726.1"/>
    <property type="molecule type" value="Genomic_DNA"/>
</dbReference>
<proteinExistence type="predicted"/>
<dbReference type="AlphaFoldDB" id="A0A409WTC4"/>
<organism evidence="2 3">
    <name type="scientific">Gymnopilus dilepis</name>
    <dbReference type="NCBI Taxonomy" id="231916"/>
    <lineage>
        <taxon>Eukaryota</taxon>
        <taxon>Fungi</taxon>
        <taxon>Dikarya</taxon>
        <taxon>Basidiomycota</taxon>
        <taxon>Agaricomycotina</taxon>
        <taxon>Agaricomycetes</taxon>
        <taxon>Agaricomycetidae</taxon>
        <taxon>Agaricales</taxon>
        <taxon>Agaricineae</taxon>
        <taxon>Hymenogastraceae</taxon>
        <taxon>Gymnopilus</taxon>
    </lineage>
</organism>
<dbReference type="InParanoid" id="A0A409WTC4"/>
<evidence type="ECO:0000256" key="1">
    <source>
        <dbReference type="SAM" id="MobiDB-lite"/>
    </source>
</evidence>
<dbReference type="OrthoDB" id="3064066at2759"/>
<dbReference type="Proteomes" id="UP000284706">
    <property type="component" value="Unassembled WGS sequence"/>
</dbReference>
<accession>A0A409WTC4</accession>
<name>A0A409WTC4_9AGAR</name>
<gene>
    <name evidence="2" type="ORF">CVT26_007833</name>
</gene>
<reference evidence="2 3" key="1">
    <citation type="journal article" date="2018" name="Evol. Lett.">
        <title>Horizontal gene cluster transfer increased hallucinogenic mushroom diversity.</title>
        <authorList>
            <person name="Reynolds H.T."/>
            <person name="Vijayakumar V."/>
            <person name="Gluck-Thaler E."/>
            <person name="Korotkin H.B."/>
            <person name="Matheny P.B."/>
            <person name="Slot J.C."/>
        </authorList>
    </citation>
    <scope>NUCLEOTIDE SEQUENCE [LARGE SCALE GENOMIC DNA]</scope>
    <source>
        <strain evidence="2 3">SRW20</strain>
    </source>
</reference>
<keyword evidence="3" id="KW-1185">Reference proteome</keyword>